<evidence type="ECO:0000313" key="1">
    <source>
        <dbReference type="EMBL" id="KAK4542562.1"/>
    </source>
</evidence>
<proteinExistence type="predicted"/>
<dbReference type="AlphaFoldDB" id="A0AAV9JCM7"/>
<dbReference type="EMBL" id="JAVFHQ010000040">
    <property type="protein sequence ID" value="KAK4542562.1"/>
    <property type="molecule type" value="Genomic_DNA"/>
</dbReference>
<dbReference type="PANTHER" id="PTHR44051">
    <property type="entry name" value="GLUTATHIONE S-TRANSFERASE-RELATED"/>
    <property type="match status" value="1"/>
</dbReference>
<comment type="caution">
    <text evidence="1">The sequence shown here is derived from an EMBL/GenBank/DDBJ whole genome shotgun (WGS) entry which is preliminary data.</text>
</comment>
<accession>A0AAV9JCM7</accession>
<organism evidence="1 2">
    <name type="scientific">Oleoguttula mirabilis</name>
    <dbReference type="NCBI Taxonomy" id="1507867"/>
    <lineage>
        <taxon>Eukaryota</taxon>
        <taxon>Fungi</taxon>
        <taxon>Dikarya</taxon>
        <taxon>Ascomycota</taxon>
        <taxon>Pezizomycotina</taxon>
        <taxon>Dothideomycetes</taxon>
        <taxon>Dothideomycetidae</taxon>
        <taxon>Mycosphaerellales</taxon>
        <taxon>Teratosphaeriaceae</taxon>
        <taxon>Oleoguttula</taxon>
    </lineage>
</organism>
<protein>
    <submittedName>
        <fullName evidence="1">Uncharacterized protein</fullName>
    </submittedName>
</protein>
<gene>
    <name evidence="1" type="ORF">LTR36_006610</name>
</gene>
<keyword evidence="2" id="KW-1185">Reference proteome</keyword>
<evidence type="ECO:0000313" key="2">
    <source>
        <dbReference type="Proteomes" id="UP001324427"/>
    </source>
</evidence>
<sequence length="120" mass="14013">MQGQANWFRVLAPDKIVYAIHRDTKETKRLYGVLNTHLEITGKPYLIGDKCTIAEIANWNEFLALKAWEERMYQRPVVENGRHVPEPHHREMFKSAEAKAAAERKAFDTVRDLRDKGLHE</sequence>
<name>A0AAV9JCM7_9PEZI</name>
<dbReference type="Gene3D" id="1.20.1050.10">
    <property type="match status" value="1"/>
</dbReference>
<dbReference type="PANTHER" id="PTHR44051:SF8">
    <property type="entry name" value="GLUTATHIONE S-TRANSFERASE GSTA"/>
    <property type="match status" value="1"/>
</dbReference>
<reference evidence="1 2" key="1">
    <citation type="submission" date="2021-11" db="EMBL/GenBank/DDBJ databases">
        <title>Black yeast isolated from Biological Soil Crust.</title>
        <authorList>
            <person name="Kurbessoian T."/>
        </authorList>
    </citation>
    <scope>NUCLEOTIDE SEQUENCE [LARGE SCALE GENOMIC DNA]</scope>
    <source>
        <strain evidence="1 2">CCFEE 5522</strain>
    </source>
</reference>
<dbReference type="SUPFAM" id="SSF47616">
    <property type="entry name" value="GST C-terminal domain-like"/>
    <property type="match status" value="1"/>
</dbReference>
<dbReference type="Proteomes" id="UP001324427">
    <property type="component" value="Unassembled WGS sequence"/>
</dbReference>
<dbReference type="InterPro" id="IPR036282">
    <property type="entry name" value="Glutathione-S-Trfase_C_sf"/>
</dbReference>